<evidence type="ECO:0000313" key="16">
    <source>
        <dbReference type="Proteomes" id="UP000254821"/>
    </source>
</evidence>
<evidence type="ECO:0000256" key="11">
    <source>
        <dbReference type="PROSITE-ProRule" id="PRU00284"/>
    </source>
</evidence>
<feature type="domain" description="HAMP" evidence="14">
    <location>
        <begin position="294"/>
        <end position="346"/>
    </location>
</feature>
<evidence type="ECO:0000259" key="13">
    <source>
        <dbReference type="PROSITE" id="PS50111"/>
    </source>
</evidence>
<organism evidence="15 16">
    <name type="scientific">Hafnia alvei</name>
    <dbReference type="NCBI Taxonomy" id="569"/>
    <lineage>
        <taxon>Bacteria</taxon>
        <taxon>Pseudomonadati</taxon>
        <taxon>Pseudomonadota</taxon>
        <taxon>Gammaproteobacteria</taxon>
        <taxon>Enterobacterales</taxon>
        <taxon>Hafniaceae</taxon>
        <taxon>Hafnia</taxon>
    </lineage>
</organism>
<gene>
    <name evidence="15" type="primary">tar_3</name>
    <name evidence="15" type="ORF">NCTC8105_04898</name>
</gene>
<keyword evidence="2" id="KW-1003">Cell membrane</keyword>
<dbReference type="CDD" id="cd11386">
    <property type="entry name" value="MCP_signal"/>
    <property type="match status" value="1"/>
</dbReference>
<keyword evidence="4" id="KW-0145">Chemotaxis</keyword>
<dbReference type="SUPFAM" id="SSF58104">
    <property type="entry name" value="Methyl-accepting chemotaxis protein (MCP) signaling domain"/>
    <property type="match status" value="1"/>
</dbReference>
<evidence type="ECO:0000256" key="7">
    <source>
        <dbReference type="ARBA" id="ARBA00022989"/>
    </source>
</evidence>
<dbReference type="SMART" id="SM00304">
    <property type="entry name" value="HAMP"/>
    <property type="match status" value="1"/>
</dbReference>
<keyword evidence="8 12" id="KW-0472">Membrane</keyword>
<dbReference type="Pfam" id="PF00672">
    <property type="entry name" value="HAMP"/>
    <property type="match status" value="1"/>
</dbReference>
<dbReference type="InterPro" id="IPR004089">
    <property type="entry name" value="MCPsignal_dom"/>
</dbReference>
<evidence type="ECO:0000256" key="2">
    <source>
        <dbReference type="ARBA" id="ARBA00022475"/>
    </source>
</evidence>
<dbReference type="InterPro" id="IPR003660">
    <property type="entry name" value="HAMP_dom"/>
</dbReference>
<feature type="transmembrane region" description="Helical" evidence="12">
    <location>
        <begin position="89"/>
        <end position="108"/>
    </location>
</feature>
<dbReference type="PROSITE" id="PS50885">
    <property type="entry name" value="HAMP"/>
    <property type="match status" value="1"/>
</dbReference>
<evidence type="ECO:0000256" key="12">
    <source>
        <dbReference type="SAM" id="Phobius"/>
    </source>
</evidence>
<dbReference type="PANTHER" id="PTHR43531">
    <property type="entry name" value="PROTEIN ICFG"/>
    <property type="match status" value="1"/>
</dbReference>
<comment type="subcellular location">
    <subcellularLocation>
        <location evidence="1">Cell inner membrane</location>
        <topology evidence="1">Multi-pass membrane protein</topology>
    </subcellularLocation>
</comment>
<feature type="domain" description="Methyl-accepting transducer" evidence="13">
    <location>
        <begin position="351"/>
        <end position="580"/>
    </location>
</feature>
<name>A0A377PR93_HAFAL</name>
<comment type="similarity">
    <text evidence="10">Belongs to the methyl-accepting chemotaxis (MCP) protein family.</text>
</comment>
<evidence type="ECO:0000256" key="9">
    <source>
        <dbReference type="ARBA" id="ARBA00023224"/>
    </source>
</evidence>
<dbReference type="Pfam" id="PF02203">
    <property type="entry name" value="TarH"/>
    <property type="match status" value="1"/>
</dbReference>
<dbReference type="PANTHER" id="PTHR43531:SF14">
    <property type="entry name" value="METHYL-ACCEPTING CHEMOTAXIS PROTEIN I-RELATED"/>
    <property type="match status" value="1"/>
</dbReference>
<evidence type="ECO:0000313" key="15">
    <source>
        <dbReference type="EMBL" id="STQ82679.1"/>
    </source>
</evidence>
<reference evidence="15 16" key="1">
    <citation type="submission" date="2018-06" db="EMBL/GenBank/DDBJ databases">
        <authorList>
            <consortium name="Pathogen Informatics"/>
            <person name="Doyle S."/>
        </authorList>
    </citation>
    <scope>NUCLEOTIDE SEQUENCE [LARGE SCALE GENOMIC DNA]</scope>
    <source>
        <strain evidence="15 16">NCTC8105</strain>
    </source>
</reference>
<dbReference type="InterPro" id="IPR003122">
    <property type="entry name" value="Tar_rcpt_lig-bd"/>
</dbReference>
<dbReference type="InterPro" id="IPR035440">
    <property type="entry name" value="4HB_MCP_dom_sf"/>
</dbReference>
<dbReference type="InterPro" id="IPR004090">
    <property type="entry name" value="Chemotax_Me-accpt_rcpt"/>
</dbReference>
<dbReference type="CDD" id="cd19407">
    <property type="entry name" value="Tar_Tsr_sensor"/>
    <property type="match status" value="1"/>
</dbReference>
<feature type="transmembrane region" description="Helical" evidence="12">
    <location>
        <begin position="271"/>
        <end position="292"/>
    </location>
</feature>
<keyword evidence="5" id="KW-0997">Cell inner membrane</keyword>
<evidence type="ECO:0000256" key="10">
    <source>
        <dbReference type="ARBA" id="ARBA00029447"/>
    </source>
</evidence>
<protein>
    <submittedName>
        <fullName evidence="15">Aspartate chemoreceptor protein</fullName>
    </submittedName>
</protein>
<dbReference type="GO" id="GO:0006935">
    <property type="term" value="P:chemotaxis"/>
    <property type="evidence" value="ECO:0007669"/>
    <property type="project" value="UniProtKB-KW"/>
</dbReference>
<dbReference type="SUPFAM" id="SSF47170">
    <property type="entry name" value="Aspartate receptor, ligand-binding domain"/>
    <property type="match status" value="1"/>
</dbReference>
<dbReference type="InterPro" id="IPR051310">
    <property type="entry name" value="MCP_chemotaxis"/>
</dbReference>
<dbReference type="SMART" id="SM00283">
    <property type="entry name" value="MA"/>
    <property type="match status" value="1"/>
</dbReference>
<evidence type="ECO:0000256" key="6">
    <source>
        <dbReference type="ARBA" id="ARBA00022692"/>
    </source>
</evidence>
<keyword evidence="9 11" id="KW-0807">Transducer</keyword>
<keyword evidence="15" id="KW-0675">Receptor</keyword>
<dbReference type="GO" id="GO:0004888">
    <property type="term" value="F:transmembrane signaling receptor activity"/>
    <property type="evidence" value="ECO:0007669"/>
    <property type="project" value="InterPro"/>
</dbReference>
<dbReference type="GO" id="GO:0005886">
    <property type="term" value="C:plasma membrane"/>
    <property type="evidence" value="ECO:0007669"/>
    <property type="project" value="UniProtKB-SubCell"/>
</dbReference>
<sequence length="599" mass="65090">MSREELFLSAFLFLEAPFFVLSFSQVPFRHADKLINLQSVPSVHNSLSIERGILYWLREIPHLMSSFAGSFIPRDTTIMSKHLTVRGGLALIMLVYTLLLLMISIIGIQSVRQINQRLAVVNQVQAEELSPLAASFNATLRARTAGALSVRQMEMGKLAAADDSRQRAEKLIGEADASMQKFTDLKKLTPRGAQLSAELENTYQIYVNQALRPMLQALKTNDSAAYYALLEDQLRNLSANFDQDLRDFRGFADEVGQKALSDAQHDYQRDLIIISVSFAFSLLIGALCWVALRKIILNPLESLDGHVSLIASGDLSQDLESEGKSEIAKLGRRVLTMQTSLADTVSQVRDASMQVDVGAKELTVGNRNLSQHTEELAASLEETAASMEQLTATVKQNADNAEQANQLAGNVSHTADKGAEIVSEAIARMQGISTSSQKIADIISVIDGIAFQTNILALNAAVEAARAGEQGRGFAVVAGEVRNLAQRSAQSAKEIKTLIEDSARRVKEGSSMVTNAGDTMADIAKEIRQVTALMSEISEASHEQSRGIEQVNQAISQMDQVAQQNAALVEESAAATGSLEEQSGNLMQSMSVFKLTMNG</sequence>
<keyword evidence="6 12" id="KW-0812">Transmembrane</keyword>
<evidence type="ECO:0000256" key="1">
    <source>
        <dbReference type="ARBA" id="ARBA00004429"/>
    </source>
</evidence>
<dbReference type="EMBL" id="UGHP01000001">
    <property type="protein sequence ID" value="STQ82679.1"/>
    <property type="molecule type" value="Genomic_DNA"/>
</dbReference>
<evidence type="ECO:0000256" key="5">
    <source>
        <dbReference type="ARBA" id="ARBA00022519"/>
    </source>
</evidence>
<evidence type="ECO:0000256" key="8">
    <source>
        <dbReference type="ARBA" id="ARBA00023136"/>
    </source>
</evidence>
<dbReference type="CDD" id="cd06225">
    <property type="entry name" value="HAMP"/>
    <property type="match status" value="1"/>
</dbReference>
<dbReference type="PRINTS" id="PR00260">
    <property type="entry name" value="CHEMTRNSDUCR"/>
</dbReference>
<dbReference type="Gene3D" id="1.20.120.30">
    <property type="entry name" value="Aspartate receptor, ligand-binding domain"/>
    <property type="match status" value="1"/>
</dbReference>
<dbReference type="Gene3D" id="1.10.287.950">
    <property type="entry name" value="Methyl-accepting chemotaxis protein"/>
    <property type="match status" value="1"/>
</dbReference>
<proteinExistence type="inferred from homology"/>
<evidence type="ECO:0000259" key="14">
    <source>
        <dbReference type="PROSITE" id="PS50885"/>
    </source>
</evidence>
<accession>A0A377PR93</accession>
<dbReference type="Proteomes" id="UP000254821">
    <property type="component" value="Unassembled WGS sequence"/>
</dbReference>
<dbReference type="Pfam" id="PF00015">
    <property type="entry name" value="MCPsignal"/>
    <property type="match status" value="1"/>
</dbReference>
<dbReference type="GO" id="GO:0007165">
    <property type="term" value="P:signal transduction"/>
    <property type="evidence" value="ECO:0007669"/>
    <property type="project" value="UniProtKB-KW"/>
</dbReference>
<keyword evidence="7 12" id="KW-1133">Transmembrane helix</keyword>
<evidence type="ECO:0000256" key="4">
    <source>
        <dbReference type="ARBA" id="ARBA00022500"/>
    </source>
</evidence>
<dbReference type="FunFam" id="1.10.287.950:FF:000001">
    <property type="entry name" value="Methyl-accepting chemotaxis sensory transducer"/>
    <property type="match status" value="1"/>
</dbReference>
<dbReference type="PROSITE" id="PS50111">
    <property type="entry name" value="CHEMOTAXIS_TRANSDUC_2"/>
    <property type="match status" value="1"/>
</dbReference>
<evidence type="ECO:0000256" key="3">
    <source>
        <dbReference type="ARBA" id="ARBA00022481"/>
    </source>
</evidence>
<keyword evidence="3" id="KW-0488">Methylation</keyword>
<dbReference type="AlphaFoldDB" id="A0A377PR93"/>